<comment type="caution">
    <text evidence="2">The sequence shown here is derived from an EMBL/GenBank/DDBJ whole genome shotgun (WGS) entry which is preliminary data.</text>
</comment>
<feature type="domain" description="DUF7674" evidence="1">
    <location>
        <begin position="43"/>
        <end position="131"/>
    </location>
</feature>
<name>A0ABV9Y4H7_9PSEU</name>
<proteinExistence type="predicted"/>
<dbReference type="Pfam" id="PF24722">
    <property type="entry name" value="DUF7674"/>
    <property type="match status" value="1"/>
</dbReference>
<gene>
    <name evidence="2" type="ORF">ACFPFM_23150</name>
</gene>
<dbReference type="Proteomes" id="UP001595833">
    <property type="component" value="Unassembled WGS sequence"/>
</dbReference>
<evidence type="ECO:0000313" key="3">
    <source>
        <dbReference type="Proteomes" id="UP001595833"/>
    </source>
</evidence>
<keyword evidence="3" id="KW-1185">Reference proteome</keyword>
<dbReference type="EMBL" id="JBHSJB010000023">
    <property type="protein sequence ID" value="MFC5056634.1"/>
    <property type="molecule type" value="Genomic_DNA"/>
</dbReference>
<evidence type="ECO:0000259" key="1">
    <source>
        <dbReference type="Pfam" id="PF24722"/>
    </source>
</evidence>
<evidence type="ECO:0000313" key="2">
    <source>
        <dbReference type="EMBL" id="MFC5056634.1"/>
    </source>
</evidence>
<protein>
    <recommendedName>
        <fullName evidence="1">DUF7674 domain-containing protein</fullName>
    </recommendedName>
</protein>
<dbReference type="RefSeq" id="WP_344034376.1">
    <property type="nucleotide sequence ID" value="NZ_BAAAKE010000001.1"/>
</dbReference>
<reference evidence="3" key="1">
    <citation type="journal article" date="2019" name="Int. J. Syst. Evol. Microbiol.">
        <title>The Global Catalogue of Microorganisms (GCM) 10K type strain sequencing project: providing services to taxonomists for standard genome sequencing and annotation.</title>
        <authorList>
            <consortium name="The Broad Institute Genomics Platform"/>
            <consortium name="The Broad Institute Genome Sequencing Center for Infectious Disease"/>
            <person name="Wu L."/>
            <person name="Ma J."/>
        </authorList>
    </citation>
    <scope>NUCLEOTIDE SEQUENCE [LARGE SCALE GENOMIC DNA]</scope>
    <source>
        <strain evidence="3">KCTC 12848</strain>
    </source>
</reference>
<accession>A0ABV9Y4H7</accession>
<dbReference type="InterPro" id="IPR056091">
    <property type="entry name" value="DUF7674"/>
</dbReference>
<sequence>MTRSRSVTGRSRLGVGWWATAWRGAARRVTSCRVVDWRTRASTLFPELSAVVERESWSCHVFLSELWQLALEAHRDGDGEVLRRVYEFAHWCFRQPERFLSDASVVSFYEHVFDEWELRDEVAPWLPAEVVERVRPLWEWRWSKERLTEVDRLLAGAAPPGSNPV</sequence>
<organism evidence="2 3">
    <name type="scientific">Saccharothrix xinjiangensis</name>
    <dbReference type="NCBI Taxonomy" id="204798"/>
    <lineage>
        <taxon>Bacteria</taxon>
        <taxon>Bacillati</taxon>
        <taxon>Actinomycetota</taxon>
        <taxon>Actinomycetes</taxon>
        <taxon>Pseudonocardiales</taxon>
        <taxon>Pseudonocardiaceae</taxon>
        <taxon>Saccharothrix</taxon>
    </lineage>
</organism>